<sequence length="517" mass="57478">MKKFIQYITLVALTVCLSNVSVAQEANFSMYRYTPFYANPGQISTTDQLNFMLNSRIQPLNTGENLTTTIVSGYLPIHFSNAHKLVVGVNVSSEQTASLLNSNGGMLALSYSVPLNDKSELSLGAQGGLFQNKIGGDFVTDGQIEGGVLNPGAGQLDPVLNQQHAYPTLSSGIYYRLKDANYQDKAFIGVSLFNMIEPNISFVENGDADKLPMSIKTIAGYKVYDNATLSVSPTIRWINQAQNNAFDLGTDVGYRLSGDEKDFKKLILSLWYNSNSIGVMSLAYEQKRVAVGVSYDIPMGEGFNLAQNGIFEFAISYKLKNRRRAEETPRELPQEGVELQKDEAVIEIEKPKKEEIEEAAVNEEEPQVEEPVKEEPVINEPLKNEPKLEEKAAEVTVQPLTEKEKETLAKTVRFKLNSDDLNDDSKAFINQVIDILSKKENYNITLIGHTCNLGESSFNGELGMDRAEIVRDYMVANGINKARISTNSKGETDPIATNENQLGREKNRRVEFKVTYQ</sequence>
<feature type="signal peptide" evidence="5">
    <location>
        <begin position="1"/>
        <end position="23"/>
    </location>
</feature>
<gene>
    <name evidence="7" type="ORF">QYS49_34100</name>
</gene>
<dbReference type="InterPro" id="IPR050330">
    <property type="entry name" value="Bact_OuterMem_StrucFunc"/>
</dbReference>
<evidence type="ECO:0000256" key="4">
    <source>
        <dbReference type="PROSITE-ProRule" id="PRU00473"/>
    </source>
</evidence>
<comment type="subcellular location">
    <subcellularLocation>
        <location evidence="1">Cell outer membrane</location>
    </subcellularLocation>
</comment>
<feature type="chain" id="PRO_5041275050" evidence="5">
    <location>
        <begin position="24"/>
        <end position="517"/>
    </location>
</feature>
<dbReference type="RefSeq" id="WP_308350809.1">
    <property type="nucleotide sequence ID" value="NZ_CP129971.1"/>
</dbReference>
<organism evidence="7 8">
    <name type="scientific">Marivirga salinarum</name>
    <dbReference type="NCBI Taxonomy" id="3059078"/>
    <lineage>
        <taxon>Bacteria</taxon>
        <taxon>Pseudomonadati</taxon>
        <taxon>Bacteroidota</taxon>
        <taxon>Cytophagia</taxon>
        <taxon>Cytophagales</taxon>
        <taxon>Marivirgaceae</taxon>
        <taxon>Marivirga</taxon>
    </lineage>
</organism>
<evidence type="ECO:0000256" key="1">
    <source>
        <dbReference type="ARBA" id="ARBA00004442"/>
    </source>
</evidence>
<dbReference type="Proteomes" id="UP001230496">
    <property type="component" value="Chromosome"/>
</dbReference>
<dbReference type="SUPFAM" id="SSF103088">
    <property type="entry name" value="OmpA-like"/>
    <property type="match status" value="1"/>
</dbReference>
<dbReference type="PROSITE" id="PS51123">
    <property type="entry name" value="OMPA_2"/>
    <property type="match status" value="1"/>
</dbReference>
<accession>A0AA51R9W4</accession>
<dbReference type="PRINTS" id="PR01021">
    <property type="entry name" value="OMPADOMAIN"/>
</dbReference>
<keyword evidence="3" id="KW-0998">Cell outer membrane</keyword>
<evidence type="ECO:0000259" key="6">
    <source>
        <dbReference type="PROSITE" id="PS51123"/>
    </source>
</evidence>
<evidence type="ECO:0000313" key="7">
    <source>
        <dbReference type="EMBL" id="WMN12617.1"/>
    </source>
</evidence>
<protein>
    <submittedName>
        <fullName evidence="7">PorP/SprF family type IX secretion system membrane protein</fullName>
    </submittedName>
</protein>
<dbReference type="Pfam" id="PF11751">
    <property type="entry name" value="PorP_SprF"/>
    <property type="match status" value="1"/>
</dbReference>
<proteinExistence type="predicted"/>
<dbReference type="InterPro" id="IPR036737">
    <property type="entry name" value="OmpA-like_sf"/>
</dbReference>
<dbReference type="CDD" id="cd07185">
    <property type="entry name" value="OmpA_C-like"/>
    <property type="match status" value="1"/>
</dbReference>
<dbReference type="AlphaFoldDB" id="A0AA51R9W4"/>
<dbReference type="GO" id="GO:0009279">
    <property type="term" value="C:cell outer membrane"/>
    <property type="evidence" value="ECO:0007669"/>
    <property type="project" value="UniProtKB-SubCell"/>
</dbReference>
<dbReference type="NCBIfam" id="TIGR03519">
    <property type="entry name" value="T9SS_PorP_fam"/>
    <property type="match status" value="1"/>
</dbReference>
<dbReference type="InterPro" id="IPR006664">
    <property type="entry name" value="OMP_bac"/>
</dbReference>
<dbReference type="InterPro" id="IPR019861">
    <property type="entry name" value="PorP/SprF_Bacteroidetes"/>
</dbReference>
<keyword evidence="2 4" id="KW-0472">Membrane</keyword>
<dbReference type="InterPro" id="IPR006665">
    <property type="entry name" value="OmpA-like"/>
</dbReference>
<dbReference type="EMBL" id="CP129971">
    <property type="protein sequence ID" value="WMN12617.1"/>
    <property type="molecule type" value="Genomic_DNA"/>
</dbReference>
<dbReference type="Pfam" id="PF00691">
    <property type="entry name" value="OmpA"/>
    <property type="match status" value="1"/>
</dbReference>
<dbReference type="KEGG" id="msaa:QYS49_34100"/>
<evidence type="ECO:0000256" key="5">
    <source>
        <dbReference type="SAM" id="SignalP"/>
    </source>
</evidence>
<name>A0AA51R9W4_9BACT</name>
<evidence type="ECO:0000313" key="8">
    <source>
        <dbReference type="Proteomes" id="UP001230496"/>
    </source>
</evidence>
<reference evidence="7 8" key="1">
    <citation type="submission" date="2023-08" db="EMBL/GenBank/DDBJ databases">
        <title>Comparative genomics and taxonomic characterization of three novel marine species of genus Marivirga.</title>
        <authorList>
            <person name="Muhammad N."/>
            <person name="Kim S.-G."/>
        </authorList>
    </citation>
    <scope>NUCLEOTIDE SEQUENCE [LARGE SCALE GENOMIC DNA]</scope>
    <source>
        <strain evidence="7 8">BDSF4-3</strain>
    </source>
</reference>
<evidence type="ECO:0000256" key="2">
    <source>
        <dbReference type="ARBA" id="ARBA00023136"/>
    </source>
</evidence>
<keyword evidence="8" id="KW-1185">Reference proteome</keyword>
<dbReference type="Gene3D" id="3.30.1330.60">
    <property type="entry name" value="OmpA-like domain"/>
    <property type="match status" value="1"/>
</dbReference>
<evidence type="ECO:0000256" key="3">
    <source>
        <dbReference type="ARBA" id="ARBA00023237"/>
    </source>
</evidence>
<keyword evidence="5" id="KW-0732">Signal</keyword>
<dbReference type="PANTHER" id="PTHR30329">
    <property type="entry name" value="STATOR ELEMENT OF FLAGELLAR MOTOR COMPLEX"/>
    <property type="match status" value="1"/>
</dbReference>
<feature type="domain" description="OmpA-like" evidence="6">
    <location>
        <begin position="401"/>
        <end position="517"/>
    </location>
</feature>
<dbReference type="PANTHER" id="PTHR30329:SF21">
    <property type="entry name" value="LIPOPROTEIN YIAD-RELATED"/>
    <property type="match status" value="1"/>
</dbReference>